<dbReference type="EMBL" id="JYFE01000048">
    <property type="protein sequence ID" value="KIT15570.1"/>
    <property type="molecule type" value="Genomic_DNA"/>
</dbReference>
<evidence type="ECO:0000313" key="2">
    <source>
        <dbReference type="EMBL" id="KIT15570.1"/>
    </source>
</evidence>
<accession>A0A0D1EI90</accession>
<dbReference type="OrthoDB" id="9784378at2"/>
<dbReference type="SUPFAM" id="SSF56300">
    <property type="entry name" value="Metallo-dependent phosphatases"/>
    <property type="match status" value="1"/>
</dbReference>
<dbReference type="PANTHER" id="PTHR37844">
    <property type="entry name" value="SER/THR PROTEIN PHOSPHATASE SUPERFAMILY (AFU_ORTHOLOGUE AFUA_1G14840)"/>
    <property type="match status" value="1"/>
</dbReference>
<evidence type="ECO:0000313" key="3">
    <source>
        <dbReference type="Proteomes" id="UP000032232"/>
    </source>
</evidence>
<organism evidence="2 3">
    <name type="scientific">Jannaschia aquimarina</name>
    <dbReference type="NCBI Taxonomy" id="935700"/>
    <lineage>
        <taxon>Bacteria</taxon>
        <taxon>Pseudomonadati</taxon>
        <taxon>Pseudomonadota</taxon>
        <taxon>Alphaproteobacteria</taxon>
        <taxon>Rhodobacterales</taxon>
        <taxon>Roseobacteraceae</taxon>
        <taxon>Jannaschia</taxon>
    </lineage>
</organism>
<name>A0A0D1EI90_9RHOB</name>
<protein>
    <submittedName>
        <fullName evidence="2">Calcineurin-like phosphoesterase superfamily domain protein</fullName>
    </submittedName>
</protein>
<dbReference type="AlphaFoldDB" id="A0A0D1EI90"/>
<dbReference type="Proteomes" id="UP000032232">
    <property type="component" value="Unassembled WGS sequence"/>
</dbReference>
<feature type="domain" description="Calcineurin-like phosphoesterase" evidence="1">
    <location>
        <begin position="4"/>
        <end position="231"/>
    </location>
</feature>
<sequence>MTALRLLVLADLHIDKWLVHRRDPLDHLIPEDWASVDLCVLAGDLTDEAPKRWPRAFDWLGKRIALGRVHVFEGNHDYYETAFDDGGRHAEIAAAQGANYAQMGRIVLGRHRFLCCTLWTDFALTDDRPRAMADAQAWMNDYGSIRVARAGYRRLRPADKARRNAEHRGWLDRELAEPFDGETTVVTHHAPHPGALLDPQADVAPAYASDLTKMIERHRPARWIHGHTHVYHETTVGGTEIICASVGYPWQRSRGETEIVPRVIELPDPAGGTA</sequence>
<dbReference type="Pfam" id="PF00149">
    <property type="entry name" value="Metallophos"/>
    <property type="match status" value="1"/>
</dbReference>
<dbReference type="PANTHER" id="PTHR37844:SF2">
    <property type="entry name" value="SER_THR PROTEIN PHOSPHATASE SUPERFAMILY (AFU_ORTHOLOGUE AFUA_1G14840)"/>
    <property type="match status" value="1"/>
</dbReference>
<dbReference type="STRING" id="935700.jaqu_26670"/>
<dbReference type="PATRIC" id="fig|935700.4.peg.2757"/>
<proteinExistence type="predicted"/>
<dbReference type="RefSeq" id="WP_052500959.1">
    <property type="nucleotide sequence ID" value="NZ_FZPF01000009.1"/>
</dbReference>
<dbReference type="Gene3D" id="3.60.21.10">
    <property type="match status" value="1"/>
</dbReference>
<evidence type="ECO:0000259" key="1">
    <source>
        <dbReference type="Pfam" id="PF00149"/>
    </source>
</evidence>
<gene>
    <name evidence="2" type="ORF">jaqu_26670</name>
</gene>
<dbReference type="InterPro" id="IPR029052">
    <property type="entry name" value="Metallo-depent_PP-like"/>
</dbReference>
<reference evidence="2 3" key="1">
    <citation type="submission" date="2015-02" db="EMBL/GenBank/DDBJ databases">
        <title>Genome Sequence of Jannaschia aquimarina DSM28248, a member of the Roseobacter clade.</title>
        <authorList>
            <person name="Voget S."/>
            <person name="Daniel R."/>
        </authorList>
    </citation>
    <scope>NUCLEOTIDE SEQUENCE [LARGE SCALE GENOMIC DNA]</scope>
    <source>
        <strain evidence="2 3">GSW-M26</strain>
    </source>
</reference>
<dbReference type="InterPro" id="IPR004843">
    <property type="entry name" value="Calcineurin-like_PHP"/>
</dbReference>
<dbReference type="GO" id="GO:0016787">
    <property type="term" value="F:hydrolase activity"/>
    <property type="evidence" value="ECO:0007669"/>
    <property type="project" value="InterPro"/>
</dbReference>
<comment type="caution">
    <text evidence="2">The sequence shown here is derived from an EMBL/GenBank/DDBJ whole genome shotgun (WGS) entry which is preliminary data.</text>
</comment>
<keyword evidence="3" id="KW-1185">Reference proteome</keyword>